<evidence type="ECO:0000256" key="2">
    <source>
        <dbReference type="ARBA" id="ARBA00023012"/>
    </source>
</evidence>
<dbReference type="PANTHER" id="PTHR35807:SF1">
    <property type="entry name" value="TRANSCRIPTIONAL REGULATOR REDD"/>
    <property type="match status" value="1"/>
</dbReference>
<evidence type="ECO:0000313" key="10">
    <source>
        <dbReference type="Proteomes" id="UP000248889"/>
    </source>
</evidence>
<dbReference type="PROSITE" id="PS51755">
    <property type="entry name" value="OMPR_PHOB"/>
    <property type="match status" value="1"/>
</dbReference>
<dbReference type="SUPFAM" id="SSF48452">
    <property type="entry name" value="TPR-like"/>
    <property type="match status" value="3"/>
</dbReference>
<dbReference type="GO" id="GO:0043531">
    <property type="term" value="F:ADP binding"/>
    <property type="evidence" value="ECO:0007669"/>
    <property type="project" value="InterPro"/>
</dbReference>
<feature type="domain" description="OmpR/PhoB-type" evidence="8">
    <location>
        <begin position="1"/>
        <end position="91"/>
    </location>
</feature>
<reference evidence="9 10" key="1">
    <citation type="submission" date="2018-06" db="EMBL/GenBank/DDBJ databases">
        <title>Streptacidiphilus pinicola sp. nov., isolated from pine grove soil.</title>
        <authorList>
            <person name="Roh S.G."/>
            <person name="Park S."/>
            <person name="Kim M.-K."/>
            <person name="Yun B.-R."/>
            <person name="Park J."/>
            <person name="Kim M.J."/>
            <person name="Kim Y.S."/>
            <person name="Kim S.B."/>
        </authorList>
    </citation>
    <scope>NUCLEOTIDE SEQUENCE [LARGE SCALE GENOMIC DNA]</scope>
    <source>
        <strain evidence="9 10">MMS16-CNU450</strain>
    </source>
</reference>
<dbReference type="EMBL" id="QKYN01000066">
    <property type="protein sequence ID" value="RAG84384.1"/>
    <property type="molecule type" value="Genomic_DNA"/>
</dbReference>
<dbReference type="Proteomes" id="UP000248889">
    <property type="component" value="Unassembled WGS sequence"/>
</dbReference>
<gene>
    <name evidence="9" type="ORF">DN069_17130</name>
</gene>
<evidence type="ECO:0000256" key="5">
    <source>
        <dbReference type="ARBA" id="ARBA00023163"/>
    </source>
</evidence>
<evidence type="ECO:0000313" key="9">
    <source>
        <dbReference type="EMBL" id="RAG84384.1"/>
    </source>
</evidence>
<evidence type="ECO:0000256" key="1">
    <source>
        <dbReference type="ARBA" id="ARBA00005820"/>
    </source>
</evidence>
<dbReference type="SUPFAM" id="SSF52540">
    <property type="entry name" value="P-loop containing nucleoside triphosphate hydrolases"/>
    <property type="match status" value="1"/>
</dbReference>
<feature type="compositionally biased region" description="Low complexity" evidence="7">
    <location>
        <begin position="259"/>
        <end position="276"/>
    </location>
</feature>
<dbReference type="Pfam" id="PF00931">
    <property type="entry name" value="NB-ARC"/>
    <property type="match status" value="1"/>
</dbReference>
<name>A0A2X0IH67_9ACTN</name>
<dbReference type="Pfam" id="PF03704">
    <property type="entry name" value="BTAD"/>
    <property type="match status" value="1"/>
</dbReference>
<evidence type="ECO:0000259" key="8">
    <source>
        <dbReference type="PROSITE" id="PS51755"/>
    </source>
</evidence>
<proteinExistence type="inferred from homology"/>
<dbReference type="Pfam" id="PF00486">
    <property type="entry name" value="Trans_reg_C"/>
    <property type="match status" value="1"/>
</dbReference>
<feature type="DNA-binding region" description="OmpR/PhoB-type" evidence="6">
    <location>
        <begin position="1"/>
        <end position="91"/>
    </location>
</feature>
<dbReference type="SMART" id="SM00862">
    <property type="entry name" value="Trans_reg_C"/>
    <property type="match status" value="1"/>
</dbReference>
<organism evidence="9 10">
    <name type="scientific">Streptacidiphilus pinicola</name>
    <dbReference type="NCBI Taxonomy" id="2219663"/>
    <lineage>
        <taxon>Bacteria</taxon>
        <taxon>Bacillati</taxon>
        <taxon>Actinomycetota</taxon>
        <taxon>Actinomycetes</taxon>
        <taxon>Kitasatosporales</taxon>
        <taxon>Streptomycetaceae</taxon>
        <taxon>Streptacidiphilus</taxon>
    </lineage>
</organism>
<dbReference type="PANTHER" id="PTHR35807">
    <property type="entry name" value="TRANSCRIPTIONAL REGULATOR REDD-RELATED"/>
    <property type="match status" value="1"/>
</dbReference>
<dbReference type="SMART" id="SM01043">
    <property type="entry name" value="BTAD"/>
    <property type="match status" value="1"/>
</dbReference>
<protein>
    <recommendedName>
        <fullName evidence="8">OmpR/PhoB-type domain-containing protein</fullName>
    </recommendedName>
</protein>
<dbReference type="CDD" id="cd15831">
    <property type="entry name" value="BTAD"/>
    <property type="match status" value="1"/>
</dbReference>
<dbReference type="AlphaFoldDB" id="A0A2X0IH67"/>
<keyword evidence="5" id="KW-0804">Transcription</keyword>
<keyword evidence="2" id="KW-0902">Two-component regulatory system</keyword>
<accession>A0A2X0IH67</accession>
<dbReference type="Gene3D" id="3.40.50.300">
    <property type="entry name" value="P-loop containing nucleotide triphosphate hydrolases"/>
    <property type="match status" value="1"/>
</dbReference>
<dbReference type="InterPro" id="IPR001867">
    <property type="entry name" value="OmpR/PhoB-type_DNA-bd"/>
</dbReference>
<dbReference type="InterPro" id="IPR002182">
    <property type="entry name" value="NB-ARC"/>
</dbReference>
<comment type="similarity">
    <text evidence="1">Belongs to the AfsR/DnrI/RedD regulatory family.</text>
</comment>
<dbReference type="Gene3D" id="1.10.10.10">
    <property type="entry name" value="Winged helix-like DNA-binding domain superfamily/Winged helix DNA-binding domain"/>
    <property type="match status" value="1"/>
</dbReference>
<dbReference type="GO" id="GO:0006355">
    <property type="term" value="P:regulation of DNA-templated transcription"/>
    <property type="evidence" value="ECO:0007669"/>
    <property type="project" value="InterPro"/>
</dbReference>
<dbReference type="InterPro" id="IPR011990">
    <property type="entry name" value="TPR-like_helical_dom_sf"/>
</dbReference>
<evidence type="ECO:0000256" key="6">
    <source>
        <dbReference type="PROSITE-ProRule" id="PRU01091"/>
    </source>
</evidence>
<keyword evidence="10" id="KW-1185">Reference proteome</keyword>
<dbReference type="InterPro" id="IPR005158">
    <property type="entry name" value="BTAD"/>
</dbReference>
<evidence type="ECO:0000256" key="4">
    <source>
        <dbReference type="ARBA" id="ARBA00023125"/>
    </source>
</evidence>
<dbReference type="PRINTS" id="PR00364">
    <property type="entry name" value="DISEASERSIST"/>
</dbReference>
<dbReference type="SUPFAM" id="SSF46894">
    <property type="entry name" value="C-terminal effector domain of the bipartite response regulators"/>
    <property type="match status" value="1"/>
</dbReference>
<evidence type="ECO:0000256" key="3">
    <source>
        <dbReference type="ARBA" id="ARBA00023015"/>
    </source>
</evidence>
<dbReference type="GO" id="GO:0000160">
    <property type="term" value="P:phosphorelay signal transduction system"/>
    <property type="evidence" value="ECO:0007669"/>
    <property type="project" value="UniProtKB-KW"/>
</dbReference>
<dbReference type="InterPro" id="IPR016032">
    <property type="entry name" value="Sig_transdc_resp-reg_C-effctor"/>
</dbReference>
<dbReference type="InterPro" id="IPR019734">
    <property type="entry name" value="TPR_rpt"/>
</dbReference>
<dbReference type="GO" id="GO:0003677">
    <property type="term" value="F:DNA binding"/>
    <property type="evidence" value="ECO:0007669"/>
    <property type="project" value="UniProtKB-UniRule"/>
</dbReference>
<dbReference type="CDD" id="cd00383">
    <property type="entry name" value="trans_reg_C"/>
    <property type="match status" value="1"/>
</dbReference>
<dbReference type="InterPro" id="IPR036388">
    <property type="entry name" value="WH-like_DNA-bd_sf"/>
</dbReference>
<dbReference type="SMART" id="SM00028">
    <property type="entry name" value="TPR"/>
    <property type="match status" value="2"/>
</dbReference>
<evidence type="ECO:0000256" key="7">
    <source>
        <dbReference type="SAM" id="MobiDB-lite"/>
    </source>
</evidence>
<comment type="caution">
    <text evidence="9">The sequence shown here is derived from an EMBL/GenBank/DDBJ whole genome shotgun (WGS) entry which is preliminary data.</text>
</comment>
<feature type="region of interest" description="Disordered" evidence="7">
    <location>
        <begin position="248"/>
        <end position="279"/>
    </location>
</feature>
<keyword evidence="4 6" id="KW-0238">DNA-binding</keyword>
<keyword evidence="3" id="KW-0805">Transcription regulation</keyword>
<dbReference type="InterPro" id="IPR051677">
    <property type="entry name" value="AfsR-DnrI-RedD_regulator"/>
</dbReference>
<sequence length="941" mass="100488">MGVLGALQVEVDGGEVALGGPRVAKVLAALLLDAGRVVPMDRLVDVMWDDGGPTTAVRQVQDAVSGLRRALADAGVPGLVATRGGGYQLQPAPHQLDLLAFDHARREARRVAADPALTVPALRRALACWRGPALAGLTGTVLRAEAERLDALRVAVHKQCLEAELVLGRHQEVVAELAALHAEQPLDERVAELRLLALYRSGRRGEALETYREVRRRLAEELGVDPAPALQRAHQGILDADPELAAVPASAPAPPRSVPPVRSAAAPAGGPDAVVPHQLRPGLRDFTGRQVLVARLRETLADRDESGGAATVAVLAGAGGAGKTSLALHVAHQTADRFPDGQLQADLRGFGGTPADPAEVLARFLRGLGVPQQRIPDDVEERESLYQSTLAGRRVLLLLDNARDAAQVRPLLPASGGCAVLVTSRSSLPGVDGARRFSVGVLPEDEAARLFGRIVDPAAVEAEPEAVAEVLRLCAGLPLAIRIAASRLACQPGWRVATLAARLRGQDRRLDELHVEDRAVRGCFAVGYDALEPEVARAFAVLTAWSGPDFTPDSAAAMLEVPLADARRLLEALARTHLLEARGEERYSYHDLVRVYAQECARESFAAERDPAAERLAAWYAHATDHAAKLLQRERTPLCRPENGPCPGGLPGFTDRGSALAWYQDERANLTEAVLLSAQGEPTPVTWRLAFAMHIFAVQSGNWQSIRSVNLIGLASARRLGDRLGQAWMLLGLSIADIGIGDLVLAERRAREALAQAELSGDANAHTATLSHVGIIMHHQKRYEEATYWHGLAVADGRLAEKPGLHAATLNNRGYAFHALERYAEAAECYDAAVAVLQSSPEPIPYVEAAVLDSLAQIRLRLGSTAEAARAFRQAATLRAELRDFDNQAATLDRLGDLHATAGRPAAAHAAWTEALTALTGRDNPLAAVLEAKLADLGARY</sequence>
<dbReference type="InterPro" id="IPR027417">
    <property type="entry name" value="P-loop_NTPase"/>
</dbReference>
<dbReference type="Gene3D" id="1.25.40.10">
    <property type="entry name" value="Tetratricopeptide repeat domain"/>
    <property type="match status" value="3"/>
</dbReference>